<accession>A0A9X2HXY3</accession>
<dbReference type="Pfam" id="PF24514">
    <property type="entry name" value="SpaA_4"/>
    <property type="match status" value="11"/>
</dbReference>
<reference evidence="3" key="1">
    <citation type="submission" date="2022-05" db="EMBL/GenBank/DDBJ databases">
        <authorList>
            <person name="Sun H.-N."/>
        </authorList>
    </citation>
    <scope>NUCLEOTIDE SEQUENCE</scope>
    <source>
        <strain evidence="3">HB14</strain>
    </source>
</reference>
<feature type="domain" description="SpaA-like prealbumin fold" evidence="2">
    <location>
        <begin position="287"/>
        <end position="377"/>
    </location>
</feature>
<feature type="domain" description="SpaA-like prealbumin fold" evidence="2">
    <location>
        <begin position="881"/>
        <end position="969"/>
    </location>
</feature>
<reference evidence="3" key="2">
    <citation type="submission" date="2023-01" db="EMBL/GenBank/DDBJ databases">
        <title>Gilvimarinus xylanilyticus HB14 isolated from Caulerpa lentillifera aquaculture base in Hainan, China.</title>
        <authorList>
            <person name="Zhang Y.-J."/>
        </authorList>
    </citation>
    <scope>NUCLEOTIDE SEQUENCE</scope>
    <source>
        <strain evidence="3">HB14</strain>
    </source>
</reference>
<organism evidence="3 4">
    <name type="scientific">Gilvimarinus xylanilyticus</name>
    <dbReference type="NCBI Taxonomy" id="2944139"/>
    <lineage>
        <taxon>Bacteria</taxon>
        <taxon>Pseudomonadati</taxon>
        <taxon>Pseudomonadota</taxon>
        <taxon>Gammaproteobacteria</taxon>
        <taxon>Cellvibrionales</taxon>
        <taxon>Cellvibrionaceae</taxon>
        <taxon>Gilvimarinus</taxon>
    </lineage>
</organism>
<dbReference type="Proteomes" id="UP001139319">
    <property type="component" value="Unassembled WGS sequence"/>
</dbReference>
<proteinExistence type="predicted"/>
<feature type="domain" description="SpaA-like prealbumin fold" evidence="2">
    <location>
        <begin position="1078"/>
        <end position="1168"/>
    </location>
</feature>
<dbReference type="InterPro" id="IPR055371">
    <property type="entry name" value="SpaA_PFL_dom_4"/>
</dbReference>
<keyword evidence="1" id="KW-1133">Transmembrane helix</keyword>
<feature type="domain" description="SpaA-like prealbumin fold" evidence="2">
    <location>
        <begin position="783"/>
        <end position="872"/>
    </location>
</feature>
<feature type="transmembrane region" description="Helical" evidence="1">
    <location>
        <begin position="1387"/>
        <end position="1404"/>
    </location>
</feature>
<dbReference type="RefSeq" id="WP_253968411.1">
    <property type="nucleotide sequence ID" value="NZ_JAMFTH010000004.1"/>
</dbReference>
<feature type="domain" description="SpaA-like prealbumin fold" evidence="2">
    <location>
        <begin position="1179"/>
        <end position="1269"/>
    </location>
</feature>
<feature type="domain" description="SpaA-like prealbumin fold" evidence="2">
    <location>
        <begin position="683"/>
        <end position="773"/>
    </location>
</feature>
<protein>
    <recommendedName>
        <fullName evidence="2">SpaA-like prealbumin fold domain-containing protein</fullName>
    </recommendedName>
</protein>
<keyword evidence="1" id="KW-0812">Transmembrane</keyword>
<dbReference type="EMBL" id="JAMFTH010000004">
    <property type="protein sequence ID" value="MCP8900115.1"/>
    <property type="molecule type" value="Genomic_DNA"/>
</dbReference>
<comment type="caution">
    <text evidence="3">The sequence shown here is derived from an EMBL/GenBank/DDBJ whole genome shotgun (WGS) entry which is preliminary data.</text>
</comment>
<feature type="domain" description="SpaA-like prealbumin fold" evidence="2">
    <location>
        <begin position="584"/>
        <end position="677"/>
    </location>
</feature>
<evidence type="ECO:0000256" key="1">
    <source>
        <dbReference type="SAM" id="Phobius"/>
    </source>
</evidence>
<sequence>MFTGSINNFAAGSSICVESGAVFMPSTMNNSAGALYVRGEANIPNVVVNTGFALNNEGYTAFNSGMNINGEITMTNHADATLAIAGATNLSFITIDNAGSLQFPSGLNLNSGTILNSADMRVAGAANIGGSLVNTDHLQIDGQMQLNSNGDIYNSCQFFVNANAIISSSVENTGLFLVQTEALVDGGGVISIGPDGMMSSDSLTLNGEVYGSGNLRIEGYSVNQGSAVGGVGDPLNVYDATQSNPPDYFDIDTGLDSNLERVTLEQPDPNDPTLGCTVDPVGAKSSIVIVKDSGTTDGAFGFAGDLGDFTLTTIGGSASMTFDDLDPGTYTVSEPELPDWVLTDISCSDGSTVDVASGSAAIDLADGEHVTCTFTNQLQEPPPGTIVIAKHSTGADGTFGFTGDLGNFDLVTSDGNARQVFSGLSAGTYDVSEAVPAGWMLDSIRCSGGQNVDLNSNEVSIELPAGGGVACVFVNSEIPPEPGSVTIVKDSGADNGLFSFAGDLGDFTLTTDGASESITFSDLPPATYSVSEVVTAGWTLDNISCSNASATNLETATASIVVGEGEDVTCTFSNSMDPPPTDTIIIAKIALGGDDTFTFNGDLGAGVFDMVTTNGHVARAFTGLPAGDYSVSELASEGWALEDIRCTGAQAINVANAEVTISLDGTTAGAACVFINRQERGSITVVKQSGEHNGVFAFSGDMDDFTLTTQGGSASTRFDYLTPGTYEITEAVEPDWTLTGLSCDDGSSVDVNTGTASVDLAAGENVTCTYTNQLNPPPVGALVVTKLALGGDATFSFGGDLGAFDLATSNGRARQVFTGLDAGEYTLNELVPEGWALTRIRCSSAHTSNTQTGAVTVSVPTGAGAVCTFVNRLLPPAPASITVVKDSGANNGTFAFSGDLGSFNLTTSGGSATQVFDFLAAGSYTISETQVAGWSLDSLSCDGDSSVNGASATVNLQAGENVTCTYVNSLDPPPTGSIAIAKISLEGDDSFNFNGDLGAFTLSTNNHHAEQLFTNLAPGNYTIAESIPAGWSLNNIRCTGTQAIDLAAGSVTVTLDGSGPGVACAFINRPLPPEPGAITIVKESGSQDGAFGFNGDLGDFSLETENGTAQRRFDYLLPGVYQVSEILIPTWRLNALSCDNGSSTDLLNGRAEITVAAGEEVTCTFTNVRRRIRGGVLALGKVSIGGDDSFNFSVTLPINSLTLTTSDGRAARGFGVPGGDYTVTEMPSDGWSLRAIRCSGSHSIDLANRSATITMPTDGNGEACVFLNERTVAPTSTLIVTNVAVGGDDSFPFSGDLGSFVLTTTGGRVSTTFTDLAPGDYQLSESVPDGWNLLGATCVGGPSVYDGDSAVSVTLEAGDTVRCVFVNNVAPPPVPGGPANLPVNSPLALLFLVLMMLGAGTIGLRRR</sequence>
<keyword evidence="1" id="KW-0472">Membrane</keyword>
<feature type="domain" description="SpaA-like prealbumin fold" evidence="2">
    <location>
        <begin position="978"/>
        <end position="1069"/>
    </location>
</feature>
<keyword evidence="4" id="KW-1185">Reference proteome</keyword>
<evidence type="ECO:0000259" key="2">
    <source>
        <dbReference type="Pfam" id="PF24514"/>
    </source>
</evidence>
<name>A0A9X2HXY3_9GAMM</name>
<feature type="domain" description="SpaA-like prealbumin fold" evidence="2">
    <location>
        <begin position="386"/>
        <end position="476"/>
    </location>
</feature>
<evidence type="ECO:0000313" key="4">
    <source>
        <dbReference type="Proteomes" id="UP001139319"/>
    </source>
</evidence>
<feature type="domain" description="SpaA-like prealbumin fold" evidence="2">
    <location>
        <begin position="1279"/>
        <end position="1368"/>
    </location>
</feature>
<feature type="domain" description="SpaA-like prealbumin fold" evidence="2">
    <location>
        <begin position="485"/>
        <end position="575"/>
    </location>
</feature>
<evidence type="ECO:0000313" key="3">
    <source>
        <dbReference type="EMBL" id="MCP8900115.1"/>
    </source>
</evidence>
<gene>
    <name evidence="3" type="ORF">M6D89_12470</name>
</gene>